<dbReference type="Gene3D" id="2.20.28.160">
    <property type="match status" value="1"/>
</dbReference>
<dbReference type="HOGENOM" id="CLU_060912_0_0_7"/>
<evidence type="ECO:0000256" key="1">
    <source>
        <dbReference type="SAM" id="MobiDB-lite"/>
    </source>
</evidence>
<feature type="region of interest" description="Disordered" evidence="1">
    <location>
        <begin position="42"/>
        <end position="61"/>
    </location>
</feature>
<dbReference type="EMBL" id="CP002085">
    <property type="protein sequence ID" value="ADK84453.1"/>
    <property type="molecule type" value="Genomic_DNA"/>
</dbReference>
<feature type="compositionally biased region" description="Acidic residues" evidence="1">
    <location>
        <begin position="48"/>
        <end position="61"/>
    </location>
</feature>
<dbReference type="STRING" id="644282.Deba_1085"/>
<dbReference type="KEGG" id="dbr:Deba_1085"/>
<dbReference type="Pfam" id="PF13717">
    <property type="entry name" value="Zn_ribbon_4"/>
    <property type="match status" value="1"/>
</dbReference>
<proteinExistence type="predicted"/>
<protein>
    <submittedName>
        <fullName evidence="4">MJ0042 family finger-like protein</fullName>
    </submittedName>
</protein>
<dbReference type="Proteomes" id="UP000009047">
    <property type="component" value="Chromosome"/>
</dbReference>
<dbReference type="InterPro" id="IPR011723">
    <property type="entry name" value="Znf/thioredoxin_put"/>
</dbReference>
<reference evidence="4 5" key="1">
    <citation type="journal article" date="2010" name="Stand. Genomic Sci.">
        <title>Complete genome sequence of Desulfarculus baarsii type strain (2st14).</title>
        <authorList>
            <person name="Sun H."/>
            <person name="Spring S."/>
            <person name="Lapidus A."/>
            <person name="Davenport K."/>
            <person name="Del Rio T.G."/>
            <person name="Tice H."/>
            <person name="Nolan M."/>
            <person name="Copeland A."/>
            <person name="Cheng J.F."/>
            <person name="Lucas S."/>
            <person name="Tapia R."/>
            <person name="Goodwin L."/>
            <person name="Pitluck S."/>
            <person name="Ivanova N."/>
            <person name="Pagani I."/>
            <person name="Mavromatis K."/>
            <person name="Ovchinnikova G."/>
            <person name="Pati A."/>
            <person name="Chen A."/>
            <person name="Palaniappan K."/>
            <person name="Hauser L."/>
            <person name="Chang Y.J."/>
            <person name="Jeffries C.D."/>
            <person name="Detter J.C."/>
            <person name="Han C."/>
            <person name="Rohde M."/>
            <person name="Brambilla E."/>
            <person name="Goker M."/>
            <person name="Woyke T."/>
            <person name="Bristow J."/>
            <person name="Eisen J.A."/>
            <person name="Markowitz V."/>
            <person name="Hugenholtz P."/>
            <person name="Kyrpides N.C."/>
            <person name="Klenk H.P."/>
            <person name="Land M."/>
        </authorList>
    </citation>
    <scope>NUCLEOTIDE SEQUENCE [LARGE SCALE GENOMIC DNA]</scope>
    <source>
        <strain evidence="5">ATCC 33931 / DSM 2075 / LMG 7858 / VKM B-1802 / 2st14</strain>
    </source>
</reference>
<keyword evidence="2" id="KW-0472">Membrane</keyword>
<dbReference type="eggNOG" id="ENOG50337XV">
    <property type="taxonomic scope" value="Bacteria"/>
</dbReference>
<feature type="transmembrane region" description="Helical" evidence="2">
    <location>
        <begin position="92"/>
        <end position="114"/>
    </location>
</feature>
<feature type="domain" description="Zinc finger/thioredoxin putative" evidence="3">
    <location>
        <begin position="1"/>
        <end position="35"/>
    </location>
</feature>
<keyword evidence="2" id="KW-1133">Transmembrane helix</keyword>
<keyword evidence="2" id="KW-0812">Transmembrane</keyword>
<gene>
    <name evidence="4" type="ordered locus">Deba_1085</name>
</gene>
<name>E1QIN0_DESB2</name>
<keyword evidence="5" id="KW-1185">Reference proteome</keyword>
<dbReference type="AlphaFoldDB" id="E1QIN0"/>
<evidence type="ECO:0000256" key="2">
    <source>
        <dbReference type="SAM" id="Phobius"/>
    </source>
</evidence>
<evidence type="ECO:0000313" key="5">
    <source>
        <dbReference type="Proteomes" id="UP000009047"/>
    </source>
</evidence>
<sequence length="281" mass="30244">MIVTCPKCQAKFNLDESKIPPEGAWVRCSKCDEVFQVFAPGAPRPDEAADDPSELDADLFTSDDADMDDDLDLDLDARPAAEGSGRGKAFKIFFWLFAAILIVALLAVGGVITLGRMGMGGEIVSRLAQVPYLGQLMGTPAESAIQKNNDPTGTANMALSQVRGSYRINQHANQIFVISGRVDNAGDETRAEILVRAILLNDKGEKVVAATSYAGQTLTQEQLRDMTIQDIARRLSSPVGEDGVKHVVAPNASVPFMIVFANLPSNLSEYMTEVVSTKPVQ</sequence>
<dbReference type="NCBIfam" id="TIGR02098">
    <property type="entry name" value="MJ0042_CXXC"/>
    <property type="match status" value="1"/>
</dbReference>
<accession>E1QIN0</accession>
<evidence type="ECO:0000313" key="4">
    <source>
        <dbReference type="EMBL" id="ADK84453.1"/>
    </source>
</evidence>
<dbReference type="RefSeq" id="WP_013257907.1">
    <property type="nucleotide sequence ID" value="NC_014365.1"/>
</dbReference>
<evidence type="ECO:0000259" key="3">
    <source>
        <dbReference type="Pfam" id="PF13717"/>
    </source>
</evidence>
<organism evidence="4 5">
    <name type="scientific">Desulfarculus baarsii (strain ATCC 33931 / DSM 2075 / LMG 7858 / VKM B-1802 / 2st14)</name>
    <dbReference type="NCBI Taxonomy" id="644282"/>
    <lineage>
        <taxon>Bacteria</taxon>
        <taxon>Pseudomonadati</taxon>
        <taxon>Thermodesulfobacteriota</taxon>
        <taxon>Desulfarculia</taxon>
        <taxon>Desulfarculales</taxon>
        <taxon>Desulfarculaceae</taxon>
        <taxon>Desulfarculus</taxon>
    </lineage>
</organism>